<evidence type="ECO:0000313" key="12">
    <source>
        <dbReference type="Proteomes" id="UP000284021"/>
    </source>
</evidence>
<gene>
    <name evidence="11" type="ORF">D3879_02865</name>
</gene>
<feature type="binding site" evidence="10">
    <location>
        <position position="19"/>
    </location>
    <ligand>
        <name>Mg(2+)</name>
        <dbReference type="ChEBI" id="CHEBI:18420"/>
    </ligand>
</feature>
<dbReference type="InterPro" id="IPR006439">
    <property type="entry name" value="HAD-SF_hydro_IA"/>
</dbReference>
<dbReference type="InterPro" id="IPR023214">
    <property type="entry name" value="HAD_sf"/>
</dbReference>
<dbReference type="SFLD" id="SFLDG01129">
    <property type="entry name" value="C1.5:_HAD__Beta-PGM__Phosphata"/>
    <property type="match status" value="1"/>
</dbReference>
<keyword evidence="8 10" id="KW-0460">Magnesium</keyword>
<dbReference type="HAMAP" id="MF_00495">
    <property type="entry name" value="GPH_hydrolase_bact"/>
    <property type="match status" value="1"/>
</dbReference>
<dbReference type="PANTHER" id="PTHR43434">
    <property type="entry name" value="PHOSPHOGLYCOLATE PHOSPHATASE"/>
    <property type="match status" value="1"/>
</dbReference>
<comment type="similarity">
    <text evidence="4 10">Belongs to the HAD-like hydrolase superfamily. CbbY/CbbZ/Gph/YieH family.</text>
</comment>
<evidence type="ECO:0000256" key="9">
    <source>
        <dbReference type="ARBA" id="ARBA00023277"/>
    </source>
</evidence>
<evidence type="ECO:0000256" key="7">
    <source>
        <dbReference type="ARBA" id="ARBA00022801"/>
    </source>
</evidence>
<protein>
    <recommendedName>
        <fullName evidence="5 10">Phosphoglycolate phosphatase</fullName>
        <shortName evidence="10">PGP</shortName>
        <shortName evidence="10">PGPase</shortName>
        <ecNumber evidence="5 10">3.1.3.18</ecNumber>
    </recommendedName>
</protein>
<dbReference type="GO" id="GO:0006281">
    <property type="term" value="P:DNA repair"/>
    <property type="evidence" value="ECO:0007669"/>
    <property type="project" value="TreeGrafter"/>
</dbReference>
<feature type="active site" description="Nucleophile" evidence="10">
    <location>
        <position position="19"/>
    </location>
</feature>
<evidence type="ECO:0000256" key="3">
    <source>
        <dbReference type="ARBA" id="ARBA00004818"/>
    </source>
</evidence>
<dbReference type="AlphaFoldDB" id="A0A418XII0"/>
<dbReference type="GO" id="GO:0005975">
    <property type="term" value="P:carbohydrate metabolic process"/>
    <property type="evidence" value="ECO:0007669"/>
    <property type="project" value="InterPro"/>
</dbReference>
<proteinExistence type="inferred from homology"/>
<keyword evidence="6 10" id="KW-0479">Metal-binding</keyword>
<keyword evidence="9 10" id="KW-0119">Carbohydrate metabolism</keyword>
<dbReference type="GO" id="GO:0046872">
    <property type="term" value="F:metal ion binding"/>
    <property type="evidence" value="ECO:0007669"/>
    <property type="project" value="UniProtKB-KW"/>
</dbReference>
<dbReference type="InterPro" id="IPR050155">
    <property type="entry name" value="HAD-like_hydrolase_sf"/>
</dbReference>
<keyword evidence="12" id="KW-1185">Reference proteome</keyword>
<dbReference type="EC" id="3.1.3.18" evidence="5 10"/>
<dbReference type="RefSeq" id="WP_119952589.1">
    <property type="nucleotide sequence ID" value="NZ_QYUR01000002.1"/>
</dbReference>
<comment type="pathway">
    <text evidence="3 10">Organic acid metabolism; glycolate biosynthesis; glycolate from 2-phosphoglycolate: step 1/1.</text>
</comment>
<dbReference type="Gene3D" id="1.10.150.240">
    <property type="entry name" value="Putative phosphatase, domain 2"/>
    <property type="match status" value="1"/>
</dbReference>
<dbReference type="FunFam" id="3.40.50.1000:FF:000022">
    <property type="entry name" value="Phosphoglycolate phosphatase"/>
    <property type="match status" value="1"/>
</dbReference>
<dbReference type="CDD" id="cd16417">
    <property type="entry name" value="HAD_PGPase"/>
    <property type="match status" value="1"/>
</dbReference>
<organism evidence="11 12">
    <name type="scientific">Pseudomonas cavernicola</name>
    <dbReference type="NCBI Taxonomy" id="2320866"/>
    <lineage>
        <taxon>Bacteria</taxon>
        <taxon>Pseudomonadati</taxon>
        <taxon>Pseudomonadota</taxon>
        <taxon>Gammaproteobacteria</taxon>
        <taxon>Pseudomonadales</taxon>
        <taxon>Pseudomonadaceae</taxon>
        <taxon>Pseudomonas</taxon>
    </lineage>
</organism>
<evidence type="ECO:0000256" key="1">
    <source>
        <dbReference type="ARBA" id="ARBA00000830"/>
    </source>
</evidence>
<dbReference type="NCBIfam" id="NF009695">
    <property type="entry name" value="PRK13222.1-2"/>
    <property type="match status" value="1"/>
</dbReference>
<dbReference type="InterPro" id="IPR036412">
    <property type="entry name" value="HAD-like_sf"/>
</dbReference>
<evidence type="ECO:0000256" key="8">
    <source>
        <dbReference type="ARBA" id="ARBA00022842"/>
    </source>
</evidence>
<evidence type="ECO:0000313" key="11">
    <source>
        <dbReference type="EMBL" id="RJG12260.1"/>
    </source>
</evidence>
<evidence type="ECO:0000256" key="10">
    <source>
        <dbReference type="HAMAP-Rule" id="MF_00495"/>
    </source>
</evidence>
<accession>A0A418XII0</accession>
<dbReference type="InterPro" id="IPR041492">
    <property type="entry name" value="HAD_2"/>
</dbReference>
<dbReference type="NCBIfam" id="TIGR01509">
    <property type="entry name" value="HAD-SF-IA-v3"/>
    <property type="match status" value="1"/>
</dbReference>
<comment type="cofactor">
    <cofactor evidence="2 10">
        <name>Mg(2+)</name>
        <dbReference type="ChEBI" id="CHEBI:18420"/>
    </cofactor>
</comment>
<feature type="binding site" evidence="10">
    <location>
        <position position="21"/>
    </location>
    <ligand>
        <name>Mg(2+)</name>
        <dbReference type="ChEBI" id="CHEBI:18420"/>
    </ligand>
</feature>
<evidence type="ECO:0000256" key="2">
    <source>
        <dbReference type="ARBA" id="ARBA00001946"/>
    </source>
</evidence>
<dbReference type="SUPFAM" id="SSF56784">
    <property type="entry name" value="HAD-like"/>
    <property type="match status" value="1"/>
</dbReference>
<dbReference type="GO" id="GO:0046295">
    <property type="term" value="P:glycolate biosynthetic process"/>
    <property type="evidence" value="ECO:0007669"/>
    <property type="project" value="UniProtKB-UniRule"/>
</dbReference>
<comment type="function">
    <text evidence="10">Specifically catalyzes the dephosphorylation of 2-phosphoglycolate. Is involved in the dissimilation of the intracellular 2-phosphoglycolate formed during the DNA repair of 3'-phosphoglycolate ends, a major class of DNA lesions induced by oxidative stress.</text>
</comment>
<evidence type="ECO:0000256" key="6">
    <source>
        <dbReference type="ARBA" id="ARBA00022723"/>
    </source>
</evidence>
<dbReference type="NCBIfam" id="TIGR01549">
    <property type="entry name" value="HAD-SF-IA-v1"/>
    <property type="match status" value="1"/>
</dbReference>
<keyword evidence="7 10" id="KW-0378">Hydrolase</keyword>
<dbReference type="SFLD" id="SFLDS00003">
    <property type="entry name" value="Haloacid_Dehalogenase"/>
    <property type="match status" value="1"/>
</dbReference>
<evidence type="ECO:0000256" key="5">
    <source>
        <dbReference type="ARBA" id="ARBA00013078"/>
    </source>
</evidence>
<comment type="caution">
    <text evidence="11">The sequence shown here is derived from an EMBL/GenBank/DDBJ whole genome shotgun (WGS) entry which is preliminary data.</text>
</comment>
<dbReference type="NCBIfam" id="TIGR01449">
    <property type="entry name" value="PGP_bact"/>
    <property type="match status" value="1"/>
</dbReference>
<dbReference type="Proteomes" id="UP000284021">
    <property type="component" value="Unassembled WGS sequence"/>
</dbReference>
<feature type="binding site" evidence="10">
    <location>
        <position position="182"/>
    </location>
    <ligand>
        <name>Mg(2+)</name>
        <dbReference type="ChEBI" id="CHEBI:18420"/>
    </ligand>
</feature>
<dbReference type="InterPro" id="IPR023198">
    <property type="entry name" value="PGP-like_dom2"/>
</dbReference>
<dbReference type="NCBIfam" id="NF009698">
    <property type="entry name" value="PRK13223.1"/>
    <property type="match status" value="1"/>
</dbReference>
<dbReference type="SFLD" id="SFLDG01135">
    <property type="entry name" value="C1.5.6:_HAD__Beta-PGM__Phospha"/>
    <property type="match status" value="1"/>
</dbReference>
<dbReference type="UniPathway" id="UPA00865">
    <property type="reaction ID" value="UER00834"/>
</dbReference>
<dbReference type="PRINTS" id="PR00413">
    <property type="entry name" value="HADHALOGNASE"/>
</dbReference>
<dbReference type="GO" id="GO:0005829">
    <property type="term" value="C:cytosol"/>
    <property type="evidence" value="ECO:0007669"/>
    <property type="project" value="TreeGrafter"/>
</dbReference>
<reference evidence="11 12" key="1">
    <citation type="submission" date="2018-09" db="EMBL/GenBank/DDBJ databases">
        <authorList>
            <person name="Zhu H."/>
        </authorList>
    </citation>
    <scope>NUCLEOTIDE SEQUENCE [LARGE SCALE GENOMIC DNA]</scope>
    <source>
        <strain evidence="11 12">K1S02-6</strain>
    </source>
</reference>
<dbReference type="PANTHER" id="PTHR43434:SF1">
    <property type="entry name" value="PHOSPHOGLYCOLATE PHOSPHATASE"/>
    <property type="match status" value="1"/>
</dbReference>
<dbReference type="InterPro" id="IPR037512">
    <property type="entry name" value="PGPase_prok"/>
</dbReference>
<dbReference type="OrthoDB" id="9776368at2"/>
<sequence>MSGFEQLLPGRLPRLVMFDLDGTLVDSVPDLAAAIDQTLLTLGRPVAGIERVRNWVGNGARVLVRRALADDMQHAAVGEADTEQALAVFMEAYADSHGLTVVYPGVRETLKWLKKQGVEMALITNKPERFVAPLLDEMRIGRYFRWIIGGDTLPQQKPDPTALLHVMKMAEVEAQDALFIGDSRNDVLAAKAAGVLCVALSYGYNHGRPIAEESPALVIDDLRELLPGCFEPAAALTLPDTTQSPRQRDSIVVVTRKHWFVKSGFIKSGMNILKTLARWRWRA</sequence>
<dbReference type="Pfam" id="PF13419">
    <property type="entry name" value="HAD_2"/>
    <property type="match status" value="1"/>
</dbReference>
<dbReference type="EMBL" id="QYUR01000002">
    <property type="protein sequence ID" value="RJG12260.1"/>
    <property type="molecule type" value="Genomic_DNA"/>
</dbReference>
<dbReference type="Gene3D" id="3.40.50.1000">
    <property type="entry name" value="HAD superfamily/HAD-like"/>
    <property type="match status" value="1"/>
</dbReference>
<comment type="catalytic activity">
    <reaction evidence="1 10">
        <text>2-phosphoglycolate + H2O = glycolate + phosphate</text>
        <dbReference type="Rhea" id="RHEA:14369"/>
        <dbReference type="ChEBI" id="CHEBI:15377"/>
        <dbReference type="ChEBI" id="CHEBI:29805"/>
        <dbReference type="ChEBI" id="CHEBI:43474"/>
        <dbReference type="ChEBI" id="CHEBI:58033"/>
        <dbReference type="EC" id="3.1.3.18"/>
    </reaction>
</comment>
<evidence type="ECO:0000256" key="4">
    <source>
        <dbReference type="ARBA" id="ARBA00006171"/>
    </source>
</evidence>
<name>A0A418XII0_9PSED</name>
<dbReference type="GO" id="GO:0008967">
    <property type="term" value="F:phosphoglycolate phosphatase activity"/>
    <property type="evidence" value="ECO:0007669"/>
    <property type="project" value="UniProtKB-UniRule"/>
</dbReference>